<accession>A0A9E8ZHB3</accession>
<reference evidence="2" key="1">
    <citation type="submission" date="2022-12" db="EMBL/GenBank/DDBJ databases">
        <title>Polyphasic identification of a Novel Hot-Spring Cyanobacterium Ocullathermofonsia sinensis gen nov. sp. nov. and Genomic Insights on its Adaptations to the Thermal Habitat.</title>
        <authorList>
            <person name="Daroch M."/>
            <person name="Tang J."/>
            <person name="Jiang Y."/>
        </authorList>
    </citation>
    <scope>NUCLEOTIDE SEQUENCE</scope>
    <source>
        <strain evidence="2">PKUAC-SCTA174</strain>
    </source>
</reference>
<keyword evidence="2" id="KW-0255">Endonuclease</keyword>
<dbReference type="InterPro" id="IPR012296">
    <property type="entry name" value="Nuclease_put_TT1808"/>
</dbReference>
<keyword evidence="3" id="KW-1185">Reference proteome</keyword>
<evidence type="ECO:0000313" key="2">
    <source>
        <dbReference type="EMBL" id="WAL61200.1"/>
    </source>
</evidence>
<dbReference type="EMBL" id="CP113797">
    <property type="protein sequence ID" value="WAL61200.1"/>
    <property type="molecule type" value="Genomic_DNA"/>
</dbReference>
<dbReference type="RefSeq" id="WP_268611157.1">
    <property type="nucleotide sequence ID" value="NZ_CP113797.1"/>
</dbReference>
<name>A0A9E8ZHB3_9CYAN</name>
<feature type="domain" description="Putative restriction endonuclease" evidence="1">
    <location>
        <begin position="31"/>
        <end position="195"/>
    </location>
</feature>
<keyword evidence="2" id="KW-0540">Nuclease</keyword>
<dbReference type="SUPFAM" id="SSF52980">
    <property type="entry name" value="Restriction endonuclease-like"/>
    <property type="match status" value="1"/>
</dbReference>
<dbReference type="KEGG" id="tsin:OXH18_04150"/>
<dbReference type="InterPro" id="IPR011335">
    <property type="entry name" value="Restrct_endonuc-II-like"/>
</dbReference>
<dbReference type="GO" id="GO:0004519">
    <property type="term" value="F:endonuclease activity"/>
    <property type="evidence" value="ECO:0007669"/>
    <property type="project" value="UniProtKB-KW"/>
</dbReference>
<keyword evidence="2" id="KW-0378">Hydrolase</keyword>
<dbReference type="PANTHER" id="PTHR47152">
    <property type="entry name" value="SLR2084 PROTEIN-RELATED"/>
    <property type="match status" value="1"/>
</dbReference>
<evidence type="ECO:0000313" key="3">
    <source>
        <dbReference type="Proteomes" id="UP001163152"/>
    </source>
</evidence>
<dbReference type="CDD" id="cd06260">
    <property type="entry name" value="DUF820-like"/>
    <property type="match status" value="1"/>
</dbReference>
<evidence type="ECO:0000259" key="1">
    <source>
        <dbReference type="Pfam" id="PF05685"/>
    </source>
</evidence>
<dbReference type="AlphaFoldDB" id="A0A9E8ZHB3"/>
<dbReference type="Gene3D" id="3.90.1570.10">
    <property type="entry name" value="tt1808, chain A"/>
    <property type="match status" value="1"/>
</dbReference>
<proteinExistence type="predicted"/>
<gene>
    <name evidence="2" type="ORF">OXH18_04150</name>
</gene>
<sequence length="229" mass="25903">MVTTPAQIDDLQVDDLQGKVTQKVVLENVSWQTYQALLADLGNHRASRLTYDEGTLEIKMPSKLHEIINRLLELIITALVEELGLSIKGYGSTTLDREDLQKGVEPDSCFFIQNADRLQGLDPELPEDLPPDLAVEVDITSSSTRRMGIYQQLQVPEVWRYTKQGITISRWSGGGYVECEFSPTFPMISPAVLAEFVQQRQTTDDIGVVRYVRAWIRDWQQNEANSSET</sequence>
<protein>
    <submittedName>
        <fullName evidence="2">Uma2 family endonuclease</fullName>
    </submittedName>
</protein>
<organism evidence="2 3">
    <name type="scientific">Thermocoleostomius sinensis A174</name>
    <dbReference type="NCBI Taxonomy" id="2016057"/>
    <lineage>
        <taxon>Bacteria</taxon>
        <taxon>Bacillati</taxon>
        <taxon>Cyanobacteriota</taxon>
        <taxon>Cyanophyceae</taxon>
        <taxon>Oculatellales</taxon>
        <taxon>Oculatellaceae</taxon>
        <taxon>Thermocoleostomius</taxon>
    </lineage>
</organism>
<dbReference type="Proteomes" id="UP001163152">
    <property type="component" value="Chromosome"/>
</dbReference>
<dbReference type="Pfam" id="PF05685">
    <property type="entry name" value="Uma2"/>
    <property type="match status" value="1"/>
</dbReference>
<dbReference type="InterPro" id="IPR008538">
    <property type="entry name" value="Uma2"/>
</dbReference>